<dbReference type="PANTHER" id="PTHR43877:SF1">
    <property type="entry name" value="ACETYLTRANSFERASE"/>
    <property type="match status" value="1"/>
</dbReference>
<dbReference type="InterPro" id="IPR016181">
    <property type="entry name" value="Acyl_CoA_acyltransferase"/>
</dbReference>
<dbReference type="SUPFAM" id="SSF55729">
    <property type="entry name" value="Acyl-CoA N-acyltransferases (Nat)"/>
    <property type="match status" value="1"/>
</dbReference>
<protein>
    <submittedName>
        <fullName evidence="4">GNAT family N-acetyltransferase</fullName>
        <ecNumber evidence="4">2.3.1.-</ecNumber>
    </submittedName>
</protein>
<evidence type="ECO:0000256" key="1">
    <source>
        <dbReference type="ARBA" id="ARBA00022679"/>
    </source>
</evidence>
<dbReference type="CDD" id="cd04301">
    <property type="entry name" value="NAT_SF"/>
    <property type="match status" value="1"/>
</dbReference>
<dbReference type="Proteomes" id="UP001235849">
    <property type="component" value="Unassembled WGS sequence"/>
</dbReference>
<evidence type="ECO:0000256" key="2">
    <source>
        <dbReference type="ARBA" id="ARBA00023315"/>
    </source>
</evidence>
<gene>
    <name evidence="4" type="ORF">PMG25_11610</name>
</gene>
<reference evidence="4 5" key="1">
    <citation type="submission" date="2023-01" db="EMBL/GenBank/DDBJ databases">
        <title>Novel diversity within Roseofilum (Cyanobacteria; Desertifilaceae) from marine benthic mats with descriptions of four novel species.</title>
        <authorList>
            <person name="Wang Y."/>
            <person name="Berthold D.E."/>
            <person name="Hu J."/>
            <person name="Lefler F.W."/>
            <person name="Laughinghouse H.D. IV."/>
        </authorList>
    </citation>
    <scope>NUCLEOTIDE SEQUENCE [LARGE SCALE GENOMIC DNA]</scope>
    <source>
        <strain evidence="4 5">BLCC-M114</strain>
    </source>
</reference>
<dbReference type="InterPro" id="IPR000182">
    <property type="entry name" value="GNAT_dom"/>
</dbReference>
<evidence type="ECO:0000313" key="4">
    <source>
        <dbReference type="EMBL" id="MDJ1174741.1"/>
    </source>
</evidence>
<name>A0ABT7B883_9CYAN</name>
<dbReference type="PANTHER" id="PTHR43877">
    <property type="entry name" value="AMINOALKYLPHOSPHONATE N-ACETYLTRANSFERASE-RELATED-RELATED"/>
    <property type="match status" value="1"/>
</dbReference>
<keyword evidence="2 4" id="KW-0012">Acyltransferase</keyword>
<dbReference type="InterPro" id="IPR050832">
    <property type="entry name" value="Bact_Acetyltransf"/>
</dbReference>
<keyword evidence="5" id="KW-1185">Reference proteome</keyword>
<dbReference type="Pfam" id="PF13673">
    <property type="entry name" value="Acetyltransf_10"/>
    <property type="match status" value="1"/>
</dbReference>
<dbReference type="PROSITE" id="PS51186">
    <property type="entry name" value="GNAT"/>
    <property type="match status" value="1"/>
</dbReference>
<proteinExistence type="predicted"/>
<dbReference type="GO" id="GO:0016746">
    <property type="term" value="F:acyltransferase activity"/>
    <property type="evidence" value="ECO:0007669"/>
    <property type="project" value="UniProtKB-KW"/>
</dbReference>
<feature type="domain" description="N-acetyltransferase" evidence="3">
    <location>
        <begin position="8"/>
        <end position="149"/>
    </location>
</feature>
<dbReference type="Gene3D" id="3.40.630.30">
    <property type="match status" value="1"/>
</dbReference>
<organism evidence="4 5">
    <name type="scientific">Roseofilum capinflatum BLCC-M114</name>
    <dbReference type="NCBI Taxonomy" id="3022440"/>
    <lineage>
        <taxon>Bacteria</taxon>
        <taxon>Bacillati</taxon>
        <taxon>Cyanobacteriota</taxon>
        <taxon>Cyanophyceae</taxon>
        <taxon>Desertifilales</taxon>
        <taxon>Desertifilaceae</taxon>
        <taxon>Roseofilum</taxon>
        <taxon>Roseofilum capinflatum</taxon>
    </lineage>
</organism>
<accession>A0ABT7B883</accession>
<evidence type="ECO:0000313" key="5">
    <source>
        <dbReference type="Proteomes" id="UP001235849"/>
    </source>
</evidence>
<dbReference type="EMBL" id="JAQOSO010000064">
    <property type="protein sequence ID" value="MDJ1174741.1"/>
    <property type="molecule type" value="Genomic_DNA"/>
</dbReference>
<evidence type="ECO:0000259" key="3">
    <source>
        <dbReference type="PROSITE" id="PS51186"/>
    </source>
</evidence>
<dbReference type="RefSeq" id="WP_283767061.1">
    <property type="nucleotide sequence ID" value="NZ_JAQOSO010000064.1"/>
</dbReference>
<keyword evidence="1 4" id="KW-0808">Transferase</keyword>
<comment type="caution">
    <text evidence="4">The sequence shown here is derived from an EMBL/GenBank/DDBJ whole genome shotgun (WGS) entry which is preliminary data.</text>
</comment>
<dbReference type="EC" id="2.3.1.-" evidence="4"/>
<sequence length="150" mass="17052">MEQSKMNVVIERVSYGEQEEAIASIRIEVFQNEQKVDPSLEFDGLDEQADHLLAYLESKPVGTARVRQLNAETAKIERLAVLAPFRDQGIGRKLMMKALELTQSYGVNEVIITAQLYVQSLYDQLGFIPEGEEFVEAGMPHIKMRKKLHD</sequence>